<feature type="region of interest" description="Disordered" evidence="1">
    <location>
        <begin position="1"/>
        <end position="27"/>
    </location>
</feature>
<dbReference type="EMBL" id="ABSV01002323">
    <property type="protein sequence ID" value="EDZ68920.1"/>
    <property type="molecule type" value="Genomic_DNA"/>
</dbReference>
<dbReference type="Proteomes" id="UP000008988">
    <property type="component" value="Unassembled WGS sequence"/>
</dbReference>
<reference evidence="2 3" key="1">
    <citation type="journal article" date="2008" name="FEMS Yeast Res.">
        <title>Comparative genome analysis of a Saccharomyces cerevisiae wine strain.</title>
        <authorList>
            <person name="Borneman A.R."/>
            <person name="Forgan A.H."/>
            <person name="Pretorius I.S."/>
            <person name="Chambers P.J."/>
        </authorList>
    </citation>
    <scope>NUCLEOTIDE SEQUENCE [LARGE SCALE GENOMIC DNA]</scope>
    <source>
        <strain evidence="2 3">AWRI1631</strain>
    </source>
</reference>
<organism evidence="2 3">
    <name type="scientific">Saccharomyces cerevisiae (strain AWRI1631)</name>
    <name type="common">Baker's yeast</name>
    <dbReference type="NCBI Taxonomy" id="545124"/>
    <lineage>
        <taxon>Eukaryota</taxon>
        <taxon>Fungi</taxon>
        <taxon>Dikarya</taxon>
        <taxon>Ascomycota</taxon>
        <taxon>Saccharomycotina</taxon>
        <taxon>Saccharomycetes</taxon>
        <taxon>Saccharomycetales</taxon>
        <taxon>Saccharomycetaceae</taxon>
        <taxon>Saccharomyces</taxon>
    </lineage>
</organism>
<dbReference type="AlphaFoldDB" id="B5VT23"/>
<evidence type="ECO:0000313" key="3">
    <source>
        <dbReference type="Proteomes" id="UP000008988"/>
    </source>
</evidence>
<protein>
    <submittedName>
        <fullName evidence="2">Uncharacterized protein</fullName>
    </submittedName>
</protein>
<evidence type="ECO:0000313" key="2">
    <source>
        <dbReference type="EMBL" id="EDZ68920.1"/>
    </source>
</evidence>
<sequence length="70" mass="7409">VLSFSFSFSSSSSSSSSFDEDSSSSLSSKVSIKCLILSLYFSKAILSSSLAFSSLYSLFINSDQALLLGL</sequence>
<proteinExistence type="predicted"/>
<feature type="non-terminal residue" evidence="2">
    <location>
        <position position="1"/>
    </location>
</feature>
<evidence type="ECO:0000256" key="1">
    <source>
        <dbReference type="SAM" id="MobiDB-lite"/>
    </source>
</evidence>
<accession>B5VT23</accession>
<gene>
    <name evidence="2" type="ORF">AWRI1631_161210</name>
</gene>
<name>B5VT23_YEAS6</name>
<comment type="caution">
    <text evidence="2">The sequence shown here is derived from an EMBL/GenBank/DDBJ whole genome shotgun (WGS) entry which is preliminary data.</text>
</comment>